<dbReference type="Proteomes" id="UP000238701">
    <property type="component" value="Unassembled WGS sequence"/>
</dbReference>
<dbReference type="Pfam" id="PF00535">
    <property type="entry name" value="Glycos_transf_2"/>
    <property type="match status" value="1"/>
</dbReference>
<evidence type="ECO:0000256" key="6">
    <source>
        <dbReference type="SAM" id="Phobius"/>
    </source>
</evidence>
<dbReference type="OrthoDB" id="9768769at2"/>
<dbReference type="EMBL" id="OMOD01000159">
    <property type="protein sequence ID" value="SPF46077.1"/>
    <property type="molecule type" value="Genomic_DNA"/>
</dbReference>
<dbReference type="PANTHER" id="PTHR43646:SF2">
    <property type="entry name" value="GLYCOSYLTRANSFERASE 2-LIKE DOMAIN-CONTAINING PROTEIN"/>
    <property type="match status" value="1"/>
</dbReference>
<evidence type="ECO:0000256" key="1">
    <source>
        <dbReference type="ARBA" id="ARBA00004236"/>
    </source>
</evidence>
<dbReference type="SUPFAM" id="SSF53448">
    <property type="entry name" value="Nucleotide-diphospho-sugar transferases"/>
    <property type="match status" value="1"/>
</dbReference>
<evidence type="ECO:0000256" key="3">
    <source>
        <dbReference type="ARBA" id="ARBA00022676"/>
    </source>
</evidence>
<evidence type="ECO:0000256" key="5">
    <source>
        <dbReference type="ARBA" id="ARBA00023136"/>
    </source>
</evidence>
<evidence type="ECO:0000313" key="9">
    <source>
        <dbReference type="Proteomes" id="UP000238701"/>
    </source>
</evidence>
<keyword evidence="6" id="KW-0812">Transmembrane</keyword>
<accession>A0A2U3L2I1</accession>
<organism evidence="8 9">
    <name type="scientific">Candidatus Sulfotelmatobacter kueseliae</name>
    <dbReference type="NCBI Taxonomy" id="2042962"/>
    <lineage>
        <taxon>Bacteria</taxon>
        <taxon>Pseudomonadati</taxon>
        <taxon>Acidobacteriota</taxon>
        <taxon>Terriglobia</taxon>
        <taxon>Terriglobales</taxon>
        <taxon>Candidatus Korobacteraceae</taxon>
        <taxon>Candidatus Sulfotelmatobacter</taxon>
    </lineage>
</organism>
<dbReference type="GO" id="GO:0016757">
    <property type="term" value="F:glycosyltransferase activity"/>
    <property type="evidence" value="ECO:0007669"/>
    <property type="project" value="UniProtKB-KW"/>
</dbReference>
<dbReference type="InterPro" id="IPR001173">
    <property type="entry name" value="Glyco_trans_2-like"/>
</dbReference>
<protein>
    <submittedName>
        <fullName evidence="8">Glycosyl transferase, family 2</fullName>
    </submittedName>
</protein>
<dbReference type="PANTHER" id="PTHR43646">
    <property type="entry name" value="GLYCOSYLTRANSFERASE"/>
    <property type="match status" value="1"/>
</dbReference>
<evidence type="ECO:0000313" key="8">
    <source>
        <dbReference type="EMBL" id="SPF46077.1"/>
    </source>
</evidence>
<dbReference type="AlphaFoldDB" id="A0A2U3L2I1"/>
<feature type="domain" description="Glycosyltransferase 2-like" evidence="7">
    <location>
        <begin position="52"/>
        <end position="236"/>
    </location>
</feature>
<gene>
    <name evidence="8" type="ORF">SBA1_630026</name>
</gene>
<dbReference type="InterPro" id="IPR029044">
    <property type="entry name" value="Nucleotide-diphossugar_trans"/>
</dbReference>
<evidence type="ECO:0000256" key="2">
    <source>
        <dbReference type="ARBA" id="ARBA00022475"/>
    </source>
</evidence>
<sequence>MTFFHWIAGTILALAWFSRIVDAALGMPSVADVSRPEWDRNPVSREGNPRVSIIVPARNEEDSIEPAVNTLLTLEYDNYEVIVVNDRSTDRTGEILERLSQNPHPVAQNATRVGHPPLRVIHHAELPSGWLGKTHAMWTGANQATGEWLLFTDADVLFKPDSLRRALAYAEAVSADHLVLFPRMIMKRPGEYMMIAFFQTMFLFGHRPWRVADPSTDDHMGVGAFNLVRRSVYEKVGTYAALRMEVLDDMKLGKVVKNAGFRQRNVFGGDLISIRWARGAMGVVNNLTKNFFAILSFQWWRTLISALGLAFINLGPFLGLCLAQGWARLPYAVALGSMFLVYVGMSWYSTVPVYYFLLHPVSAALFVYILLRSMVLTLWNDGIEWRGTKYPLAELRKGMV</sequence>
<reference evidence="9" key="1">
    <citation type="submission" date="2018-02" db="EMBL/GenBank/DDBJ databases">
        <authorList>
            <person name="Hausmann B."/>
        </authorList>
    </citation>
    <scope>NUCLEOTIDE SEQUENCE [LARGE SCALE GENOMIC DNA]</scope>
    <source>
        <strain evidence="9">Peat soil MAG SbA1</strain>
    </source>
</reference>
<dbReference type="Gene3D" id="3.90.550.10">
    <property type="entry name" value="Spore Coat Polysaccharide Biosynthesis Protein SpsA, Chain A"/>
    <property type="match status" value="1"/>
</dbReference>
<dbReference type="GO" id="GO:0005886">
    <property type="term" value="C:plasma membrane"/>
    <property type="evidence" value="ECO:0007669"/>
    <property type="project" value="UniProtKB-SubCell"/>
</dbReference>
<name>A0A2U3L2I1_9BACT</name>
<keyword evidence="6" id="KW-1133">Transmembrane helix</keyword>
<feature type="transmembrane region" description="Helical" evidence="6">
    <location>
        <begin position="299"/>
        <end position="322"/>
    </location>
</feature>
<keyword evidence="5 6" id="KW-0472">Membrane</keyword>
<evidence type="ECO:0000259" key="7">
    <source>
        <dbReference type="Pfam" id="PF00535"/>
    </source>
</evidence>
<keyword evidence="3" id="KW-0328">Glycosyltransferase</keyword>
<proteinExistence type="predicted"/>
<evidence type="ECO:0000256" key="4">
    <source>
        <dbReference type="ARBA" id="ARBA00022679"/>
    </source>
</evidence>
<comment type="subcellular location">
    <subcellularLocation>
        <location evidence="1">Cell membrane</location>
    </subcellularLocation>
</comment>
<dbReference type="CDD" id="cd06423">
    <property type="entry name" value="CESA_like"/>
    <property type="match status" value="1"/>
</dbReference>
<feature type="transmembrane region" description="Helical" evidence="6">
    <location>
        <begin position="329"/>
        <end position="348"/>
    </location>
</feature>
<keyword evidence="2" id="KW-1003">Cell membrane</keyword>
<keyword evidence="4 8" id="KW-0808">Transferase</keyword>